<organism evidence="4 5">
    <name type="scientific">Mycoplasmopsis bovirhinis</name>
    <dbReference type="NCBI Taxonomy" id="29553"/>
    <lineage>
        <taxon>Bacteria</taxon>
        <taxon>Bacillati</taxon>
        <taxon>Mycoplasmatota</taxon>
        <taxon>Mycoplasmoidales</taxon>
        <taxon>Metamycoplasmataceae</taxon>
        <taxon>Mycoplasmopsis</taxon>
    </lineage>
</organism>
<feature type="domain" description="Thioredoxin" evidence="3">
    <location>
        <begin position="10"/>
        <end position="109"/>
    </location>
</feature>
<dbReference type="OrthoDB" id="7629852at2"/>
<evidence type="ECO:0000313" key="5">
    <source>
        <dbReference type="Proteomes" id="UP000289952"/>
    </source>
</evidence>
<dbReference type="Gene3D" id="3.40.30.10">
    <property type="entry name" value="Glutaredoxin"/>
    <property type="match status" value="1"/>
</dbReference>
<gene>
    <name evidence="4" type="ORF">NCTC10118_00233</name>
</gene>
<sequence length="112" mass="13315">MFKKMLWKDAENYIKNASQHDLTFLTFTAEWCGDCKMMQRTFDNLANKFSDRPEVSFINVDAEEAQLLRDPNTKWRVLKVPTMILLEGQEIIEKGFEYVPEQVLTHWIEKKL</sequence>
<evidence type="ECO:0000313" key="4">
    <source>
        <dbReference type="EMBL" id="VEU62981.1"/>
    </source>
</evidence>
<accession>A0A449AD57</accession>
<dbReference type="PANTHER" id="PTHR45663">
    <property type="entry name" value="GEO12009P1"/>
    <property type="match status" value="1"/>
</dbReference>
<proteinExistence type="inferred from homology"/>
<protein>
    <submittedName>
        <fullName evidence="4">Thioredoxin</fullName>
    </submittedName>
</protein>
<comment type="similarity">
    <text evidence="1">Belongs to the thioredoxin family.</text>
</comment>
<reference evidence="4 5" key="1">
    <citation type="submission" date="2019-01" db="EMBL/GenBank/DDBJ databases">
        <authorList>
            <consortium name="Pathogen Informatics"/>
        </authorList>
    </citation>
    <scope>NUCLEOTIDE SEQUENCE [LARGE SCALE GENOMIC DNA]</scope>
    <source>
        <strain evidence="4 5">NCTC10118</strain>
    </source>
</reference>
<dbReference type="Proteomes" id="UP000289952">
    <property type="component" value="Chromosome"/>
</dbReference>
<dbReference type="Pfam" id="PF00085">
    <property type="entry name" value="Thioredoxin"/>
    <property type="match status" value="1"/>
</dbReference>
<dbReference type="GO" id="GO:0005737">
    <property type="term" value="C:cytoplasm"/>
    <property type="evidence" value="ECO:0007669"/>
    <property type="project" value="TreeGrafter"/>
</dbReference>
<keyword evidence="5" id="KW-1185">Reference proteome</keyword>
<dbReference type="CDD" id="cd02947">
    <property type="entry name" value="TRX_family"/>
    <property type="match status" value="1"/>
</dbReference>
<dbReference type="PANTHER" id="PTHR45663:SF11">
    <property type="entry name" value="GEO12009P1"/>
    <property type="match status" value="1"/>
</dbReference>
<evidence type="ECO:0000259" key="3">
    <source>
        <dbReference type="Pfam" id="PF00085"/>
    </source>
</evidence>
<dbReference type="InterPro" id="IPR013766">
    <property type="entry name" value="Thioredoxin_domain"/>
</dbReference>
<dbReference type="SUPFAM" id="SSF52833">
    <property type="entry name" value="Thioredoxin-like"/>
    <property type="match status" value="1"/>
</dbReference>
<keyword evidence="2" id="KW-0676">Redox-active center</keyword>
<evidence type="ECO:0000256" key="1">
    <source>
        <dbReference type="ARBA" id="ARBA00008987"/>
    </source>
</evidence>
<dbReference type="AlphaFoldDB" id="A0A449AD57"/>
<dbReference type="EMBL" id="LR214972">
    <property type="protein sequence ID" value="VEU62981.1"/>
    <property type="molecule type" value="Genomic_DNA"/>
</dbReference>
<evidence type="ECO:0000256" key="2">
    <source>
        <dbReference type="ARBA" id="ARBA00023284"/>
    </source>
</evidence>
<dbReference type="InterPro" id="IPR036249">
    <property type="entry name" value="Thioredoxin-like_sf"/>
</dbReference>
<name>A0A449AD57_9BACT</name>
<dbReference type="RefSeq" id="WP_129621169.1">
    <property type="nucleotide sequence ID" value="NZ_LR214972.1"/>
</dbReference>
<dbReference type="GO" id="GO:0015035">
    <property type="term" value="F:protein-disulfide reductase activity"/>
    <property type="evidence" value="ECO:0007669"/>
    <property type="project" value="TreeGrafter"/>
</dbReference>